<organism evidence="1 2">
    <name type="scientific">Tritrichomonas musculus</name>
    <dbReference type="NCBI Taxonomy" id="1915356"/>
    <lineage>
        <taxon>Eukaryota</taxon>
        <taxon>Metamonada</taxon>
        <taxon>Parabasalia</taxon>
        <taxon>Tritrichomonadida</taxon>
        <taxon>Tritrichomonadidae</taxon>
        <taxon>Tritrichomonas</taxon>
    </lineage>
</organism>
<sequence length="136" mass="15544">MGSWLQAAKERSHDIAKTSRSKYNQVSFRFGALFCRDPIDYSDDKNEYISPTEDISNLANFMATQVPDGGGDTHEDWVGADDILLNHIVWRYDASKAIIHIADAPAHGRDWGKNSKFTPLSSNRKICEFKYFLQWN</sequence>
<dbReference type="PANTHER" id="PTHR47763:SF4">
    <property type="entry name" value="ALPHA-PROTEIN KINASE VWKA"/>
    <property type="match status" value="1"/>
</dbReference>
<keyword evidence="2" id="KW-1185">Reference proteome</keyword>
<proteinExistence type="predicted"/>
<dbReference type="Proteomes" id="UP001470230">
    <property type="component" value="Unassembled WGS sequence"/>
</dbReference>
<protein>
    <submittedName>
        <fullName evidence="1">Uncharacterized protein</fullName>
    </submittedName>
</protein>
<evidence type="ECO:0000313" key="2">
    <source>
        <dbReference type="Proteomes" id="UP001470230"/>
    </source>
</evidence>
<accession>A0ABR2KKQ8</accession>
<dbReference type="InterPro" id="IPR052969">
    <property type="entry name" value="Thr-specific_kinase-like"/>
</dbReference>
<dbReference type="PANTHER" id="PTHR47763">
    <property type="entry name" value="ALPHA-PROTEIN KINASE VWKA"/>
    <property type="match status" value="1"/>
</dbReference>
<reference evidence="1 2" key="1">
    <citation type="submission" date="2024-04" db="EMBL/GenBank/DDBJ databases">
        <title>Tritrichomonas musculus Genome.</title>
        <authorList>
            <person name="Alves-Ferreira E."/>
            <person name="Grigg M."/>
            <person name="Lorenzi H."/>
            <person name="Galac M."/>
        </authorList>
    </citation>
    <scope>NUCLEOTIDE SEQUENCE [LARGE SCALE GENOMIC DNA]</scope>
    <source>
        <strain evidence="1 2">EAF2021</strain>
    </source>
</reference>
<dbReference type="InterPro" id="IPR036465">
    <property type="entry name" value="vWFA_dom_sf"/>
</dbReference>
<dbReference type="EMBL" id="JAPFFF010000004">
    <property type="protein sequence ID" value="KAK8891694.1"/>
    <property type="molecule type" value="Genomic_DNA"/>
</dbReference>
<name>A0ABR2KKQ8_9EUKA</name>
<gene>
    <name evidence="1" type="ORF">M9Y10_028914</name>
</gene>
<evidence type="ECO:0000313" key="1">
    <source>
        <dbReference type="EMBL" id="KAK8891694.1"/>
    </source>
</evidence>
<comment type="caution">
    <text evidence="1">The sequence shown here is derived from an EMBL/GenBank/DDBJ whole genome shotgun (WGS) entry which is preliminary data.</text>
</comment>
<dbReference type="Gene3D" id="3.40.50.410">
    <property type="entry name" value="von Willebrand factor, type A domain"/>
    <property type="match status" value="1"/>
</dbReference>